<dbReference type="InterPro" id="IPR024997">
    <property type="entry name" value="DUF3892"/>
</dbReference>
<gene>
    <name evidence="1" type="ORF">M8A51_21505</name>
</gene>
<accession>A0ABT0YUY1</accession>
<organism evidence="1 2">
    <name type="scientific">Caldimonas mangrovi</name>
    <dbReference type="NCBI Taxonomy" id="2944811"/>
    <lineage>
        <taxon>Bacteria</taxon>
        <taxon>Pseudomonadati</taxon>
        <taxon>Pseudomonadota</taxon>
        <taxon>Betaproteobacteria</taxon>
        <taxon>Burkholderiales</taxon>
        <taxon>Sphaerotilaceae</taxon>
        <taxon>Caldimonas</taxon>
    </lineage>
</organism>
<proteinExistence type="predicted"/>
<evidence type="ECO:0000313" key="2">
    <source>
        <dbReference type="Proteomes" id="UP001165541"/>
    </source>
</evidence>
<comment type="caution">
    <text evidence="1">The sequence shown here is derived from an EMBL/GenBank/DDBJ whole genome shotgun (WGS) entry which is preliminary data.</text>
</comment>
<sequence>MAVFIVKEGFLRTGPWHPYYLKGVIKMASRHEIKCVNKSDRYNPHERITAIGGVNPNGTNWKLSQEEAVRSIEAGRYQFFVKAGGRIVDVIVAVSRYGHKYLKTVADGEHPNNLLSLYECVH</sequence>
<reference evidence="1" key="1">
    <citation type="submission" date="2022-05" db="EMBL/GenBank/DDBJ databases">
        <title>Schlegelella sp. nov., isolated from mangrove soil.</title>
        <authorList>
            <person name="Liu Y."/>
            <person name="Ge X."/>
            <person name="Liu W."/>
        </authorList>
    </citation>
    <scope>NUCLEOTIDE SEQUENCE</scope>
    <source>
        <strain evidence="1">S2-27</strain>
    </source>
</reference>
<keyword evidence="2" id="KW-1185">Reference proteome</keyword>
<dbReference type="EMBL" id="JAMKFE010000016">
    <property type="protein sequence ID" value="MCM5682114.1"/>
    <property type="molecule type" value="Genomic_DNA"/>
</dbReference>
<dbReference type="RefSeq" id="WP_251780595.1">
    <property type="nucleotide sequence ID" value="NZ_JAMKFE010000016.1"/>
</dbReference>
<evidence type="ECO:0000313" key="1">
    <source>
        <dbReference type="EMBL" id="MCM5682114.1"/>
    </source>
</evidence>
<dbReference type="Pfam" id="PF13031">
    <property type="entry name" value="DUF3892"/>
    <property type="match status" value="1"/>
</dbReference>
<name>A0ABT0YUY1_9BURK</name>
<dbReference type="Proteomes" id="UP001165541">
    <property type="component" value="Unassembled WGS sequence"/>
</dbReference>
<protein>
    <submittedName>
        <fullName evidence="1">DUF3892 domain-containing protein</fullName>
    </submittedName>
</protein>